<name>A0ABW8Q041_9GAMM</name>
<evidence type="ECO:0000256" key="1">
    <source>
        <dbReference type="SAM" id="Phobius"/>
    </source>
</evidence>
<dbReference type="Pfam" id="PF04612">
    <property type="entry name" value="T2SSM"/>
    <property type="match status" value="1"/>
</dbReference>
<evidence type="ECO:0000313" key="2">
    <source>
        <dbReference type="EMBL" id="MFK7161253.1"/>
    </source>
</evidence>
<sequence length="146" mass="16940">MLRVWQEFWQQRAPREQALLRWGGPLALLLVLYLLVGQLNLRWPPTSHTLDASPQALDLLVEQAQRHLRPVQPMTADRWRLLLREQGWRETQVLEQDGGWQVSGQVQGPRQVEALLSWAQQQGWLWTSVALEGQPLQVRVQLVAFP</sequence>
<comment type="caution">
    <text evidence="2">The sequence shown here is derived from an EMBL/GenBank/DDBJ whole genome shotgun (WGS) entry which is preliminary data.</text>
</comment>
<keyword evidence="1" id="KW-1133">Transmembrane helix</keyword>
<evidence type="ECO:0008006" key="4">
    <source>
        <dbReference type="Google" id="ProtNLM"/>
    </source>
</evidence>
<keyword evidence="3" id="KW-1185">Reference proteome</keyword>
<gene>
    <name evidence="2" type="ORF">V6U78_09420</name>
</gene>
<proteinExistence type="predicted"/>
<dbReference type="RefSeq" id="WP_405339768.1">
    <property type="nucleotide sequence ID" value="NZ_JBANFI010000005.1"/>
</dbReference>
<accession>A0ABW8Q041</accession>
<feature type="transmembrane region" description="Helical" evidence="1">
    <location>
        <begin position="20"/>
        <end position="41"/>
    </location>
</feature>
<protein>
    <recommendedName>
        <fullName evidence="4">Type II secretory pathway, component PulM</fullName>
    </recommendedName>
</protein>
<organism evidence="2 3">
    <name type="scientific">Marinospirillum alkalitolerans</name>
    <dbReference type="NCBI Taxonomy" id="3123374"/>
    <lineage>
        <taxon>Bacteria</taxon>
        <taxon>Pseudomonadati</taxon>
        <taxon>Pseudomonadota</taxon>
        <taxon>Gammaproteobacteria</taxon>
        <taxon>Oceanospirillales</taxon>
        <taxon>Oceanospirillaceae</taxon>
        <taxon>Marinospirillum</taxon>
    </lineage>
</organism>
<dbReference type="InterPro" id="IPR007690">
    <property type="entry name" value="T2SS_GspM"/>
</dbReference>
<dbReference type="Proteomes" id="UP001621714">
    <property type="component" value="Unassembled WGS sequence"/>
</dbReference>
<evidence type="ECO:0000313" key="3">
    <source>
        <dbReference type="Proteomes" id="UP001621714"/>
    </source>
</evidence>
<keyword evidence="1" id="KW-0472">Membrane</keyword>
<dbReference type="EMBL" id="JBANFI010000005">
    <property type="protein sequence ID" value="MFK7161253.1"/>
    <property type="molecule type" value="Genomic_DNA"/>
</dbReference>
<reference evidence="2 3" key="1">
    <citation type="submission" date="2024-02" db="EMBL/GenBank/DDBJ databases">
        <title>Marinospirillum sp. MEB 164 isolated from Lonar lake sediment.</title>
        <authorList>
            <person name="Joshi A."/>
            <person name="Thite S."/>
        </authorList>
    </citation>
    <scope>NUCLEOTIDE SEQUENCE [LARGE SCALE GENOMIC DNA]</scope>
    <source>
        <strain evidence="2 3">MEB164</strain>
    </source>
</reference>
<keyword evidence="1" id="KW-0812">Transmembrane</keyword>